<dbReference type="RefSeq" id="WP_150413383.1">
    <property type="nucleotide sequence ID" value="NZ_VYQF01000001.1"/>
</dbReference>
<evidence type="ECO:0000313" key="4">
    <source>
        <dbReference type="Proteomes" id="UP000326903"/>
    </source>
</evidence>
<dbReference type="Proteomes" id="UP000326903">
    <property type="component" value="Unassembled WGS sequence"/>
</dbReference>
<sequence length="447" mass="52210">MDFIKRYFGDLFLTARFYGGLLVCIFLFVASFYIYWFDVIASVVFFAFIILCMADYVFLFFTDRVPFARRISAGRLSNGDENKIELIIKNEFSFPVHVNVNDELPEQFQERKWKRQLDLKEKQQKKIQYYLRPHQRGEYHFGNIHLFVTSPLGFVSHRFTSQAAETINVYPAFMQLYKYELLSNAIIQNEGGSRRMRKIGQSMEFEQIKEYVTGDDIRTLNWKASARKGGLMVNNFMDERSQQVYCVIDKGRLMKMPFEGLTLLDYAINSCLVLSNICLKKQDRVGVITFSNTIGNILAADRKPVQKKNILQLLYNQTTGFLESDFEMLYMQIRNRIKNRSLLILFTNFESLSGLNRQIEYLRSLASHHLLLVVFFENTELNKLTGSHATNVEDVYIKTIAEKFAFEKRLIAKELMKFGILSLLSSPQKLTVNTINKYLELKTRQAI</sequence>
<accession>A0A5J5IN03</accession>
<evidence type="ECO:0000259" key="2">
    <source>
        <dbReference type="Pfam" id="PF01882"/>
    </source>
</evidence>
<reference evidence="3 4" key="1">
    <citation type="submission" date="2019-09" db="EMBL/GenBank/DDBJ databases">
        <title>Draft genome sequence of Ginsengibacter sp. BR5-29.</title>
        <authorList>
            <person name="Im W.-T."/>
        </authorList>
    </citation>
    <scope>NUCLEOTIDE SEQUENCE [LARGE SCALE GENOMIC DNA]</scope>
    <source>
        <strain evidence="3 4">BR5-29</strain>
    </source>
</reference>
<comment type="caution">
    <text evidence="3">The sequence shown here is derived from an EMBL/GenBank/DDBJ whole genome shotgun (WGS) entry which is preliminary data.</text>
</comment>
<evidence type="ECO:0000256" key="1">
    <source>
        <dbReference type="SAM" id="Phobius"/>
    </source>
</evidence>
<organism evidence="3 4">
    <name type="scientific">Ginsengibacter hankyongi</name>
    <dbReference type="NCBI Taxonomy" id="2607284"/>
    <lineage>
        <taxon>Bacteria</taxon>
        <taxon>Pseudomonadati</taxon>
        <taxon>Bacteroidota</taxon>
        <taxon>Chitinophagia</taxon>
        <taxon>Chitinophagales</taxon>
        <taxon>Chitinophagaceae</taxon>
        <taxon>Ginsengibacter</taxon>
    </lineage>
</organism>
<protein>
    <submittedName>
        <fullName evidence="3">DUF58 domain-containing protein</fullName>
    </submittedName>
</protein>
<feature type="transmembrane region" description="Helical" evidence="1">
    <location>
        <begin position="40"/>
        <end position="61"/>
    </location>
</feature>
<keyword evidence="1" id="KW-1133">Transmembrane helix</keyword>
<dbReference type="InterPro" id="IPR002881">
    <property type="entry name" value="DUF58"/>
</dbReference>
<dbReference type="EMBL" id="VYQF01000001">
    <property type="protein sequence ID" value="KAA9041294.1"/>
    <property type="molecule type" value="Genomic_DNA"/>
</dbReference>
<dbReference type="SUPFAM" id="SSF53300">
    <property type="entry name" value="vWA-like"/>
    <property type="match status" value="1"/>
</dbReference>
<evidence type="ECO:0000313" key="3">
    <source>
        <dbReference type="EMBL" id="KAA9041294.1"/>
    </source>
</evidence>
<feature type="domain" description="DUF58" evidence="2">
    <location>
        <begin position="208"/>
        <end position="372"/>
    </location>
</feature>
<dbReference type="PANTHER" id="PTHR33608">
    <property type="entry name" value="BLL2464 PROTEIN"/>
    <property type="match status" value="1"/>
</dbReference>
<proteinExistence type="predicted"/>
<gene>
    <name evidence="3" type="ORF">FW778_04460</name>
</gene>
<name>A0A5J5IN03_9BACT</name>
<keyword evidence="1" id="KW-0812">Transmembrane</keyword>
<keyword evidence="1" id="KW-0472">Membrane</keyword>
<dbReference type="PANTHER" id="PTHR33608:SF3">
    <property type="entry name" value="SLR2013 PROTEIN"/>
    <property type="match status" value="1"/>
</dbReference>
<dbReference type="AlphaFoldDB" id="A0A5J5IN03"/>
<dbReference type="InterPro" id="IPR036465">
    <property type="entry name" value="vWFA_dom_sf"/>
</dbReference>
<keyword evidence="4" id="KW-1185">Reference proteome</keyword>
<dbReference type="Pfam" id="PF01882">
    <property type="entry name" value="DUF58"/>
    <property type="match status" value="1"/>
</dbReference>
<feature type="transmembrane region" description="Helical" evidence="1">
    <location>
        <begin position="12"/>
        <end position="34"/>
    </location>
</feature>